<dbReference type="AlphaFoldDB" id="A0A5K7WVZ2"/>
<keyword evidence="1" id="KW-0472">Membrane</keyword>
<evidence type="ECO:0000313" key="2">
    <source>
        <dbReference type="EMBL" id="BBN97814.1"/>
    </source>
</evidence>
<feature type="transmembrane region" description="Helical" evidence="1">
    <location>
        <begin position="68"/>
        <end position="90"/>
    </location>
</feature>
<evidence type="ECO:0000313" key="3">
    <source>
        <dbReference type="Proteomes" id="UP000326951"/>
    </source>
</evidence>
<accession>A0A5K7WVZ2</accession>
<dbReference type="EMBL" id="AP021853">
    <property type="protein sequence ID" value="BBN97814.1"/>
    <property type="molecule type" value="Genomic_DNA"/>
</dbReference>
<keyword evidence="1" id="KW-0812">Transmembrane</keyword>
<reference evidence="2 3" key="1">
    <citation type="submission" date="2019-09" db="EMBL/GenBank/DDBJ databases">
        <title>Complete genome sequence of Sporolactobacillus terrae 70-3.</title>
        <authorList>
            <person name="Tanaka N."/>
            <person name="Shiwa Y."/>
            <person name="Fujita N."/>
            <person name="Tanasupawat S."/>
        </authorList>
    </citation>
    <scope>NUCLEOTIDE SEQUENCE [LARGE SCALE GENOMIC DNA]</scope>
    <source>
        <strain evidence="2 3">70-3</strain>
    </source>
</reference>
<gene>
    <name evidence="2" type="ORF">St703_05190</name>
</gene>
<sequence>MKWLIHLYPKKWRERYGDECLYILENKKLSFKEVVDLCINAMDARFLIFVEAMIHLDKKMRDVMLASLLNRFLIIGSALFLGTFGGYWLGTVTPSILELSPKLLLLIGVGLGLFIGYVIGVVRGIMRVIHVTQKKAVLLPNGKLKFDKSRH</sequence>
<evidence type="ECO:0000256" key="1">
    <source>
        <dbReference type="SAM" id="Phobius"/>
    </source>
</evidence>
<dbReference type="Proteomes" id="UP000326951">
    <property type="component" value="Chromosome"/>
</dbReference>
<keyword evidence="1" id="KW-1133">Transmembrane helix</keyword>
<protein>
    <submittedName>
        <fullName evidence="2">Uncharacterized protein</fullName>
    </submittedName>
</protein>
<feature type="transmembrane region" description="Helical" evidence="1">
    <location>
        <begin position="102"/>
        <end position="125"/>
    </location>
</feature>
<dbReference type="RefSeq" id="WP_152080190.1">
    <property type="nucleotide sequence ID" value="NZ_AP021853.1"/>
</dbReference>
<name>A0A5K7WVZ2_9BACL</name>
<proteinExistence type="predicted"/>
<organism evidence="2 3">
    <name type="scientific">Sporolactobacillus terrae</name>
    <dbReference type="NCBI Taxonomy" id="269673"/>
    <lineage>
        <taxon>Bacteria</taxon>
        <taxon>Bacillati</taxon>
        <taxon>Bacillota</taxon>
        <taxon>Bacilli</taxon>
        <taxon>Bacillales</taxon>
        <taxon>Sporolactobacillaceae</taxon>
        <taxon>Sporolactobacillus</taxon>
    </lineage>
</organism>